<dbReference type="Pfam" id="PF02624">
    <property type="entry name" value="YcaO"/>
    <property type="match status" value="1"/>
</dbReference>
<dbReference type="RefSeq" id="WP_063382674.1">
    <property type="nucleotide sequence ID" value="NZ_AUXX01000045.1"/>
</dbReference>
<sequence length="692" mass="78738">MNTTVNWLPQYRTIRLPNDNLIVLDAQNEYLFEHTSFPLFHLINGARSLDEIASLAENEQVARKFLAVSNQLIVRNQFITSAALKTNSKVASFNSVKNNVYSNLGSEANKIIRDIQTLPETFVHVFTSSVTTPYLKPVIDKLCQKHTVNLIIVNQSNVILSPKLTDITVFETLLQRLFDNKPVLNLLNQYCTDELSCIPNYMDSNDELPNSIKQLPSILNALLSYPDHAQNNVLEYDLTANRVVKHPFYRLNSSDEIQAELVLRSRKVTDDEDGGSRCQSAKDTVDLLLPFVSPLTGQITHLEVVKQKYPTPVNTYKTAFFKTPAIKNIHNIDNESFIQICLGKGVTKYQSMASALCEAIERKNAQYSQIQPSVFAHSRELTHRHYHFEQIAQYSYQQYQNFSDPKHPDSARKQAVIQVTNEEINWQKTWSLTHNEAVYVPYVLCFANTPYEEDKYGKWQSNGCAAGNNLEEAILQGLFELIERDAVAIWWYNLLPRPKFDLSNLDPNYLNPLHQTLSHEHEYWVLDLTIDTGIAVMAAIGRNKQTLGWTFGFGCHINPNMAAQRALTELCQLIPIRDQNGAPFDFDAIENDDFLLPSSSSEHLPSLLQPSGDLKLDILNIVEQLNGLDMETLVLDYSQQAIPLKTVKIFVPGLCHIWPQLGNNRLYNTPKHLGLQTRTRDESTINQQGLYV</sequence>
<organism evidence="2 3">
    <name type="scientific">Pseudoalteromonas luteoviolacea S4060-1</name>
    <dbReference type="NCBI Taxonomy" id="1365257"/>
    <lineage>
        <taxon>Bacteria</taxon>
        <taxon>Pseudomonadati</taxon>
        <taxon>Pseudomonadota</taxon>
        <taxon>Gammaproteobacteria</taxon>
        <taxon>Alteromonadales</taxon>
        <taxon>Pseudoalteromonadaceae</taxon>
        <taxon>Pseudoalteromonas</taxon>
    </lineage>
</organism>
<gene>
    <name evidence="2" type="ORF">N478_05770</name>
</gene>
<dbReference type="AlphaFoldDB" id="A0A162C3I7"/>
<dbReference type="Gene3D" id="3.30.160.660">
    <property type="match status" value="1"/>
</dbReference>
<accession>A0A162C3I7</accession>
<dbReference type="PANTHER" id="PTHR37809:SF1">
    <property type="entry name" value="RIBOSOMAL PROTEIN S12 METHYLTHIOTRANSFERASE ACCESSORY FACTOR YCAO"/>
    <property type="match status" value="1"/>
</dbReference>
<protein>
    <recommendedName>
        <fullName evidence="1">YcaO domain-containing protein</fullName>
    </recommendedName>
</protein>
<proteinExistence type="predicted"/>
<evidence type="ECO:0000313" key="3">
    <source>
        <dbReference type="Proteomes" id="UP000076661"/>
    </source>
</evidence>
<name>A0A162C3I7_9GAMM</name>
<dbReference type="NCBIfam" id="TIGR00702">
    <property type="entry name" value="YcaO-type kinase domain"/>
    <property type="match status" value="1"/>
</dbReference>
<dbReference type="PATRIC" id="fig|1365257.3.peg.4471"/>
<dbReference type="EMBL" id="AUXX01000045">
    <property type="protein sequence ID" value="KZN61574.1"/>
    <property type="molecule type" value="Genomic_DNA"/>
</dbReference>
<dbReference type="Proteomes" id="UP000076661">
    <property type="component" value="Unassembled WGS sequence"/>
</dbReference>
<evidence type="ECO:0000313" key="2">
    <source>
        <dbReference type="EMBL" id="KZN61574.1"/>
    </source>
</evidence>
<dbReference type="Gene3D" id="3.30.1330.230">
    <property type="match status" value="1"/>
</dbReference>
<comment type="caution">
    <text evidence="2">The sequence shown here is derived from an EMBL/GenBank/DDBJ whole genome shotgun (WGS) entry which is preliminary data.</text>
</comment>
<dbReference type="PROSITE" id="PS51664">
    <property type="entry name" value="YCAO"/>
    <property type="match status" value="1"/>
</dbReference>
<feature type="domain" description="YcaO" evidence="1">
    <location>
        <begin position="343"/>
        <end position="692"/>
    </location>
</feature>
<evidence type="ECO:0000259" key="1">
    <source>
        <dbReference type="PROSITE" id="PS51664"/>
    </source>
</evidence>
<dbReference type="Gene3D" id="3.30.40.250">
    <property type="match status" value="1"/>
</dbReference>
<reference evidence="2 3" key="1">
    <citation type="submission" date="2013-07" db="EMBL/GenBank/DDBJ databases">
        <title>Comparative Genomic and Metabolomic Analysis of Twelve Strains of Pseudoalteromonas luteoviolacea.</title>
        <authorList>
            <person name="Vynne N.G."/>
            <person name="Mansson M."/>
            <person name="Gram L."/>
        </authorList>
    </citation>
    <scope>NUCLEOTIDE SEQUENCE [LARGE SCALE GENOMIC DNA]</scope>
    <source>
        <strain evidence="2 3">S4060-1</strain>
    </source>
</reference>
<dbReference type="PANTHER" id="PTHR37809">
    <property type="entry name" value="RIBOSOMAL PROTEIN S12 METHYLTHIOTRANSFERASE ACCESSORY FACTOR YCAO"/>
    <property type="match status" value="1"/>
</dbReference>
<dbReference type="InterPro" id="IPR003776">
    <property type="entry name" value="YcaO-like_dom"/>
</dbReference>